<name>A7T1F8_NEMVE</name>
<dbReference type="EMBL" id="DS470106">
    <property type="protein sequence ID" value="EDO30206.1"/>
    <property type="molecule type" value="Genomic_DNA"/>
</dbReference>
<keyword evidence="2 4" id="KW-0863">Zinc-finger</keyword>
<reference evidence="6 7" key="1">
    <citation type="journal article" date="2007" name="Science">
        <title>Sea anemone genome reveals ancestral eumetazoan gene repertoire and genomic organization.</title>
        <authorList>
            <person name="Putnam N.H."/>
            <person name="Srivastava M."/>
            <person name="Hellsten U."/>
            <person name="Dirks B."/>
            <person name="Chapman J."/>
            <person name="Salamov A."/>
            <person name="Terry A."/>
            <person name="Shapiro H."/>
            <person name="Lindquist E."/>
            <person name="Kapitonov V.V."/>
            <person name="Jurka J."/>
            <person name="Genikhovich G."/>
            <person name="Grigoriev I.V."/>
            <person name="Lucas S.M."/>
            <person name="Steele R.E."/>
            <person name="Finnerty J.R."/>
            <person name="Technau U."/>
            <person name="Martindale M.Q."/>
            <person name="Rokhsar D.S."/>
        </authorList>
    </citation>
    <scope>NUCLEOTIDE SEQUENCE [LARGE SCALE GENOMIC DNA]</scope>
    <source>
        <strain evidence="7">CH2 X CH6</strain>
    </source>
</reference>
<evidence type="ECO:0000256" key="4">
    <source>
        <dbReference type="PROSITE-ProRule" id="PRU00134"/>
    </source>
</evidence>
<dbReference type="Proteomes" id="UP000001593">
    <property type="component" value="Unassembled WGS sequence"/>
</dbReference>
<evidence type="ECO:0000256" key="3">
    <source>
        <dbReference type="ARBA" id="ARBA00022833"/>
    </source>
</evidence>
<dbReference type="AlphaFoldDB" id="A7T1F8"/>
<dbReference type="HOGENOM" id="CLU_1268269_0_0_1"/>
<dbReference type="InterPro" id="IPR002893">
    <property type="entry name" value="Znf_MYND"/>
</dbReference>
<dbReference type="PROSITE" id="PS50865">
    <property type="entry name" value="ZF_MYND_2"/>
    <property type="match status" value="1"/>
</dbReference>
<dbReference type="PROSITE" id="PS01360">
    <property type="entry name" value="ZF_MYND_1"/>
    <property type="match status" value="1"/>
</dbReference>
<dbReference type="FunFam" id="6.10.140.2220:FF:000033">
    <property type="entry name" value="Predicted protein"/>
    <property type="match status" value="1"/>
</dbReference>
<protein>
    <recommendedName>
        <fullName evidence="5">MYND-type domain-containing protein</fullName>
    </recommendedName>
</protein>
<evidence type="ECO:0000313" key="6">
    <source>
        <dbReference type="EMBL" id="EDO30206.1"/>
    </source>
</evidence>
<dbReference type="SUPFAM" id="SSF144232">
    <property type="entry name" value="HIT/MYND zinc finger-like"/>
    <property type="match status" value="1"/>
</dbReference>
<proteinExistence type="predicted"/>
<keyword evidence="1" id="KW-0479">Metal-binding</keyword>
<feature type="domain" description="MYND-type" evidence="5">
    <location>
        <begin position="172"/>
        <end position="216"/>
    </location>
</feature>
<dbReference type="GO" id="GO:0008270">
    <property type="term" value="F:zinc ion binding"/>
    <property type="evidence" value="ECO:0007669"/>
    <property type="project" value="UniProtKB-KW"/>
</dbReference>
<keyword evidence="7" id="KW-1185">Reference proteome</keyword>
<accession>A7T1F8</accession>
<dbReference type="InParanoid" id="A7T1F8"/>
<evidence type="ECO:0000256" key="2">
    <source>
        <dbReference type="ARBA" id="ARBA00022771"/>
    </source>
</evidence>
<dbReference type="Pfam" id="PF01753">
    <property type="entry name" value="zf-MYND"/>
    <property type="match status" value="1"/>
</dbReference>
<gene>
    <name evidence="6" type="ORF">NEMVEDRAFT_v1g220903</name>
</gene>
<organism evidence="6 7">
    <name type="scientific">Nematostella vectensis</name>
    <name type="common">Starlet sea anemone</name>
    <dbReference type="NCBI Taxonomy" id="45351"/>
    <lineage>
        <taxon>Eukaryota</taxon>
        <taxon>Metazoa</taxon>
        <taxon>Cnidaria</taxon>
        <taxon>Anthozoa</taxon>
        <taxon>Hexacorallia</taxon>
        <taxon>Actiniaria</taxon>
        <taxon>Edwardsiidae</taxon>
        <taxon>Nematostella</taxon>
    </lineage>
</organism>
<evidence type="ECO:0000256" key="1">
    <source>
        <dbReference type="ARBA" id="ARBA00022723"/>
    </source>
</evidence>
<sequence length="218" mass="25242">METLENNDYFETDWLTMKIPDEALDAKYKENKELHRATEDLANSAREKIVTSFQIKHACTEARDQWSRCATRGIVTEASKGVTTNVFLSKVGTGTTWKILLSLNILFKIQREVRDYIKFLQKDFDKIRDRLCGQINYEHKANLAKIQHETRQETTEKLTQLYSEQLIRCKFCAACGKADGKKTGSGSLMVCSGCLDCWYCDRGCQLRDWERHNVDCKF</sequence>
<keyword evidence="3" id="KW-0862">Zinc</keyword>
<evidence type="ECO:0000259" key="5">
    <source>
        <dbReference type="PROSITE" id="PS50865"/>
    </source>
</evidence>
<dbReference type="Gene3D" id="6.10.140.2220">
    <property type="match status" value="1"/>
</dbReference>
<evidence type="ECO:0000313" key="7">
    <source>
        <dbReference type="Proteomes" id="UP000001593"/>
    </source>
</evidence>